<comment type="caution">
    <text evidence="2">The sequence shown here is derived from an EMBL/GenBank/DDBJ whole genome shotgun (WGS) entry which is preliminary data.</text>
</comment>
<dbReference type="Proteomes" id="UP000593565">
    <property type="component" value="Unassembled WGS sequence"/>
</dbReference>
<reference evidence="2 3" key="1">
    <citation type="submission" date="2020-02" db="EMBL/GenBank/DDBJ databases">
        <title>A chromosome-scale genome assembly of the black bullhead catfish (Ameiurus melas).</title>
        <authorList>
            <person name="Wen M."/>
            <person name="Zham M."/>
            <person name="Cabau C."/>
            <person name="Klopp C."/>
            <person name="Donnadieu C."/>
            <person name="Roques C."/>
            <person name="Bouchez O."/>
            <person name="Lampietro C."/>
            <person name="Jouanno E."/>
            <person name="Herpin A."/>
            <person name="Louis A."/>
            <person name="Berthelot C."/>
            <person name="Parey E."/>
            <person name="Roest-Crollius H."/>
            <person name="Braasch I."/>
            <person name="Postlethwait J."/>
            <person name="Robinson-Rechavi M."/>
            <person name="Echchiki A."/>
            <person name="Begum T."/>
            <person name="Montfort J."/>
            <person name="Schartl M."/>
            <person name="Bobe J."/>
            <person name="Guiguen Y."/>
        </authorList>
    </citation>
    <scope>NUCLEOTIDE SEQUENCE [LARGE SCALE GENOMIC DNA]</scope>
    <source>
        <strain evidence="2">M_S1</strain>
        <tissue evidence="2">Blood</tissue>
    </source>
</reference>
<name>A0A7J6A8C1_AMEME</name>
<evidence type="ECO:0000256" key="1">
    <source>
        <dbReference type="SAM" id="MobiDB-lite"/>
    </source>
</evidence>
<protein>
    <submittedName>
        <fullName evidence="2">Uncharacterized protein</fullName>
    </submittedName>
</protein>
<organism evidence="2 3">
    <name type="scientific">Ameiurus melas</name>
    <name type="common">Black bullhead</name>
    <name type="synonym">Silurus melas</name>
    <dbReference type="NCBI Taxonomy" id="219545"/>
    <lineage>
        <taxon>Eukaryota</taxon>
        <taxon>Metazoa</taxon>
        <taxon>Chordata</taxon>
        <taxon>Craniata</taxon>
        <taxon>Vertebrata</taxon>
        <taxon>Euteleostomi</taxon>
        <taxon>Actinopterygii</taxon>
        <taxon>Neopterygii</taxon>
        <taxon>Teleostei</taxon>
        <taxon>Ostariophysi</taxon>
        <taxon>Siluriformes</taxon>
        <taxon>Ictaluridae</taxon>
        <taxon>Ameiurus</taxon>
    </lineage>
</organism>
<gene>
    <name evidence="2" type="ORF">AMELA_G00189350</name>
</gene>
<evidence type="ECO:0000313" key="2">
    <source>
        <dbReference type="EMBL" id="KAF4079114.1"/>
    </source>
</evidence>
<feature type="region of interest" description="Disordered" evidence="1">
    <location>
        <begin position="26"/>
        <end position="60"/>
    </location>
</feature>
<keyword evidence="3" id="KW-1185">Reference proteome</keyword>
<dbReference type="AlphaFoldDB" id="A0A7J6A8C1"/>
<feature type="compositionally biased region" description="Basic and acidic residues" evidence="1">
    <location>
        <begin position="26"/>
        <end position="46"/>
    </location>
</feature>
<accession>A0A7J6A8C1</accession>
<proteinExistence type="predicted"/>
<evidence type="ECO:0000313" key="3">
    <source>
        <dbReference type="Proteomes" id="UP000593565"/>
    </source>
</evidence>
<dbReference type="EMBL" id="JAAGNN010000016">
    <property type="protein sequence ID" value="KAF4079114.1"/>
    <property type="molecule type" value="Genomic_DNA"/>
</dbReference>
<sequence length="70" mass="7648">MTEMDTFAQQNQVLKLPVGIAAADTKRVDPDHKADERELRAVEEKSQTSGVLETPDPGAAHRCISVHPIP</sequence>